<organism evidence="2 3">
    <name type="scientific">Plicaturopsis crispa FD-325 SS-3</name>
    <dbReference type="NCBI Taxonomy" id="944288"/>
    <lineage>
        <taxon>Eukaryota</taxon>
        <taxon>Fungi</taxon>
        <taxon>Dikarya</taxon>
        <taxon>Basidiomycota</taxon>
        <taxon>Agaricomycotina</taxon>
        <taxon>Agaricomycetes</taxon>
        <taxon>Agaricomycetidae</taxon>
        <taxon>Amylocorticiales</taxon>
        <taxon>Amylocorticiaceae</taxon>
        <taxon>Plicatura</taxon>
        <taxon>Plicaturopsis crispa</taxon>
    </lineage>
</organism>
<feature type="region of interest" description="Disordered" evidence="1">
    <location>
        <begin position="136"/>
        <end position="155"/>
    </location>
</feature>
<name>A0A0C9SQ87_PLICR</name>
<feature type="non-terminal residue" evidence="2">
    <location>
        <position position="1"/>
    </location>
</feature>
<reference evidence="2 3" key="1">
    <citation type="submission" date="2014-06" db="EMBL/GenBank/DDBJ databases">
        <title>Evolutionary Origins and Diversification of the Mycorrhizal Mutualists.</title>
        <authorList>
            <consortium name="DOE Joint Genome Institute"/>
            <consortium name="Mycorrhizal Genomics Consortium"/>
            <person name="Kohler A."/>
            <person name="Kuo A."/>
            <person name="Nagy L.G."/>
            <person name="Floudas D."/>
            <person name="Copeland A."/>
            <person name="Barry K.W."/>
            <person name="Cichocki N."/>
            <person name="Veneault-Fourrey C."/>
            <person name="LaButti K."/>
            <person name="Lindquist E.A."/>
            <person name="Lipzen A."/>
            <person name="Lundell T."/>
            <person name="Morin E."/>
            <person name="Murat C."/>
            <person name="Riley R."/>
            <person name="Ohm R."/>
            <person name="Sun H."/>
            <person name="Tunlid A."/>
            <person name="Henrissat B."/>
            <person name="Grigoriev I.V."/>
            <person name="Hibbett D.S."/>
            <person name="Martin F."/>
        </authorList>
    </citation>
    <scope>NUCLEOTIDE SEQUENCE [LARGE SCALE GENOMIC DNA]</scope>
    <source>
        <strain evidence="2 3">FD-325 SS-3</strain>
    </source>
</reference>
<gene>
    <name evidence="2" type="ORF">PLICRDRAFT_119390</name>
</gene>
<dbReference type="Proteomes" id="UP000053263">
    <property type="component" value="Unassembled WGS sequence"/>
</dbReference>
<evidence type="ECO:0000313" key="3">
    <source>
        <dbReference type="Proteomes" id="UP000053263"/>
    </source>
</evidence>
<proteinExistence type="predicted"/>
<evidence type="ECO:0000313" key="2">
    <source>
        <dbReference type="EMBL" id="KII83462.1"/>
    </source>
</evidence>
<protein>
    <submittedName>
        <fullName evidence="2">Uncharacterized protein</fullName>
    </submittedName>
</protein>
<dbReference type="EMBL" id="KN832577">
    <property type="protein sequence ID" value="KII83462.1"/>
    <property type="molecule type" value="Genomic_DNA"/>
</dbReference>
<accession>A0A0C9SQ87</accession>
<dbReference type="HOGENOM" id="CLU_139904_0_0_1"/>
<keyword evidence="3" id="KW-1185">Reference proteome</keyword>
<dbReference type="AlphaFoldDB" id="A0A0C9SQ87"/>
<feature type="region of interest" description="Disordered" evidence="1">
    <location>
        <begin position="79"/>
        <end position="103"/>
    </location>
</feature>
<evidence type="ECO:0000256" key="1">
    <source>
        <dbReference type="SAM" id="MobiDB-lite"/>
    </source>
</evidence>
<sequence length="155" mass="17732">LDLDRCLEEELRIAKERSAMQEWMLEEWQLNLREAYLRRLCVTWQGAVRPIPCGSTMPESWGPSLEDLVDTAILENTASYLESEDEDDGNYAGYGEMDEEEDDAELLDVAEETALRDAYKLDGRSVAERLGFDALDNLSSSPIKGSSSRKRRRYE</sequence>